<evidence type="ECO:0000313" key="3">
    <source>
        <dbReference type="Proteomes" id="UP000507222"/>
    </source>
</evidence>
<evidence type="ECO:0000313" key="4">
    <source>
        <dbReference type="Proteomes" id="UP000507245"/>
    </source>
</evidence>
<dbReference type="Proteomes" id="UP000507245">
    <property type="component" value="Unassembled WGS sequence"/>
</dbReference>
<accession>A0A6J5XJS2</accession>
<name>A0A6J5XJS2_PRUAR</name>
<sequence length="64" mass="7352">MQHLIWSKFHAHPNSALFSFRPFLVSLEEERDTAKPSSAEVGLVILHRRLRLSSSSSESIEFEL</sequence>
<reference evidence="4" key="1">
    <citation type="journal article" date="2020" name="Genome Biol.">
        <title>Gamete binning: chromosome-level and haplotype-resolved genome assembly enabled by high-throughput single-cell sequencing of gamete genomes.</title>
        <authorList>
            <person name="Campoy J.A."/>
            <person name="Sun H."/>
            <person name="Goel M."/>
            <person name="Jiao W.-B."/>
            <person name="Folz-Donahue K."/>
            <person name="Wang N."/>
            <person name="Rubio M."/>
            <person name="Liu C."/>
            <person name="Kukat C."/>
            <person name="Ruiz D."/>
            <person name="Huettel B."/>
            <person name="Schneeberger K."/>
        </authorList>
    </citation>
    <scope>NUCLEOTIDE SEQUENCE [LARGE SCALE GENOMIC DNA]</scope>
    <source>
        <strain evidence="4">cv. Rojo Pasion</strain>
    </source>
</reference>
<gene>
    <name evidence="1" type="ORF">CURHAP_LOCUS38742</name>
    <name evidence="2" type="ORF">ORAREDHAP_LOCUS38142</name>
</gene>
<evidence type="ECO:0000313" key="1">
    <source>
        <dbReference type="EMBL" id="CAB4283671.1"/>
    </source>
</evidence>
<dbReference type="EMBL" id="CAEKKB010000006">
    <property type="protein sequence ID" value="CAB4314080.1"/>
    <property type="molecule type" value="Genomic_DNA"/>
</dbReference>
<protein>
    <submittedName>
        <fullName evidence="2">Uncharacterized protein</fullName>
    </submittedName>
</protein>
<dbReference type="Proteomes" id="UP000507222">
    <property type="component" value="Unassembled WGS sequence"/>
</dbReference>
<reference evidence="2 3" key="2">
    <citation type="submission" date="2020-05" db="EMBL/GenBank/DDBJ databases">
        <authorList>
            <person name="Campoy J."/>
            <person name="Schneeberger K."/>
            <person name="Spophaly S."/>
        </authorList>
    </citation>
    <scope>NUCLEOTIDE SEQUENCE [LARGE SCALE GENOMIC DNA]</scope>
    <source>
        <strain evidence="2">PruArmRojPasFocal</strain>
    </source>
</reference>
<keyword evidence="4" id="KW-1185">Reference proteome</keyword>
<organism evidence="2 4">
    <name type="scientific">Prunus armeniaca</name>
    <name type="common">Apricot</name>
    <name type="synonym">Armeniaca vulgaris</name>
    <dbReference type="NCBI Taxonomy" id="36596"/>
    <lineage>
        <taxon>Eukaryota</taxon>
        <taxon>Viridiplantae</taxon>
        <taxon>Streptophyta</taxon>
        <taxon>Embryophyta</taxon>
        <taxon>Tracheophyta</taxon>
        <taxon>Spermatophyta</taxon>
        <taxon>Magnoliopsida</taxon>
        <taxon>eudicotyledons</taxon>
        <taxon>Gunneridae</taxon>
        <taxon>Pentapetalae</taxon>
        <taxon>rosids</taxon>
        <taxon>fabids</taxon>
        <taxon>Rosales</taxon>
        <taxon>Rosaceae</taxon>
        <taxon>Amygdaloideae</taxon>
        <taxon>Amygdaleae</taxon>
        <taxon>Prunus</taxon>
    </lineage>
</organism>
<dbReference type="AlphaFoldDB" id="A0A6J5XJS2"/>
<dbReference type="EMBL" id="CAEKDK010000006">
    <property type="protein sequence ID" value="CAB4283671.1"/>
    <property type="molecule type" value="Genomic_DNA"/>
</dbReference>
<evidence type="ECO:0000313" key="2">
    <source>
        <dbReference type="EMBL" id="CAB4314080.1"/>
    </source>
</evidence>
<proteinExistence type="predicted"/>